<evidence type="ECO:0000256" key="1">
    <source>
        <dbReference type="ARBA" id="ARBA00003715"/>
    </source>
</evidence>
<dbReference type="InterPro" id="IPR054691">
    <property type="entry name" value="LeuA/HCS_post-cat"/>
</dbReference>
<dbReference type="EC" id="2.3.3.13" evidence="3"/>
<evidence type="ECO:0000256" key="8">
    <source>
        <dbReference type="ARBA" id="ARBA00029993"/>
    </source>
</evidence>
<dbReference type="Pfam" id="PF22617">
    <property type="entry name" value="HCS_D2"/>
    <property type="match status" value="1"/>
</dbReference>
<dbReference type="Gene3D" id="3.20.20.70">
    <property type="entry name" value="Aldolase class I"/>
    <property type="match status" value="1"/>
</dbReference>
<dbReference type="InterPro" id="IPR013785">
    <property type="entry name" value="Aldolase_TIM"/>
</dbReference>
<dbReference type="Proteomes" id="UP001595945">
    <property type="component" value="Unassembled WGS sequence"/>
</dbReference>
<dbReference type="PROSITE" id="PS00816">
    <property type="entry name" value="AIPM_HOMOCIT_SYNTH_2"/>
    <property type="match status" value="1"/>
</dbReference>
<reference evidence="12 13" key="1">
    <citation type="journal article" date="2019" name="Int. J. Syst. Evol. Microbiol.">
        <title>The Global Catalogue of Microorganisms (GCM) 10K type strain sequencing project: providing services to taxonomists for standard genome sequencing and annotation.</title>
        <authorList>
            <consortium name="The Broad Institute Genomics Platform"/>
            <consortium name="The Broad Institute Genome Sequencing Center for Infectious Disease"/>
            <person name="Wu L."/>
            <person name="Ma J."/>
        </authorList>
    </citation>
    <scope>NUCLEOTIDE SEQUENCE [LARGE SCALE GENOMIC DNA]</scope>
    <source>
        <strain evidence="12 13">XZYJ18</strain>
    </source>
</reference>
<dbReference type="AlphaFoldDB" id="A0ABD5PWQ2"/>
<keyword evidence="6 10" id="KW-0808">Transferase</keyword>
<keyword evidence="4" id="KW-0432">Leucine biosynthesis</keyword>
<evidence type="ECO:0000256" key="3">
    <source>
        <dbReference type="ARBA" id="ARBA00012973"/>
    </source>
</evidence>
<dbReference type="FunFam" id="1.10.238.260:FF:000001">
    <property type="entry name" value="2-isopropylmalate synthase"/>
    <property type="match status" value="1"/>
</dbReference>
<dbReference type="CDD" id="cd07940">
    <property type="entry name" value="DRE_TIM_IPMS"/>
    <property type="match status" value="1"/>
</dbReference>
<organism evidence="12 13">
    <name type="scientific">Halorussus aquaticus</name>
    <dbReference type="NCBI Taxonomy" id="2953748"/>
    <lineage>
        <taxon>Archaea</taxon>
        <taxon>Methanobacteriati</taxon>
        <taxon>Methanobacteriota</taxon>
        <taxon>Stenosarchaea group</taxon>
        <taxon>Halobacteria</taxon>
        <taxon>Halobacteriales</taxon>
        <taxon>Haladaptataceae</taxon>
        <taxon>Halorussus</taxon>
    </lineage>
</organism>
<evidence type="ECO:0000256" key="10">
    <source>
        <dbReference type="RuleBase" id="RU003523"/>
    </source>
</evidence>
<evidence type="ECO:0000256" key="2">
    <source>
        <dbReference type="ARBA" id="ARBA00004689"/>
    </source>
</evidence>
<dbReference type="PANTHER" id="PTHR10277">
    <property type="entry name" value="HOMOCITRATE SYNTHASE-RELATED"/>
    <property type="match status" value="1"/>
</dbReference>
<dbReference type="GO" id="GO:0009098">
    <property type="term" value="P:L-leucine biosynthetic process"/>
    <property type="evidence" value="ECO:0007669"/>
    <property type="project" value="UniProtKB-KW"/>
</dbReference>
<evidence type="ECO:0000256" key="6">
    <source>
        <dbReference type="ARBA" id="ARBA00022679"/>
    </source>
</evidence>
<evidence type="ECO:0000256" key="9">
    <source>
        <dbReference type="ARBA" id="ARBA00069691"/>
    </source>
</evidence>
<comment type="caution">
    <text evidence="12">The sequence shown here is derived from an EMBL/GenBank/DDBJ whole genome shotgun (WGS) entry which is preliminary data.</text>
</comment>
<sequence>MGEGRHPELRCPTTTWARPVPAGRVEFFDGTLATETEFESARVFDTTLRDGEQAPRTSFSYDEKRTIAEALDRMGTHVIEAGFPVNSDAEFEAVSDIAASTSATTCGLARIVEKDVEAALDSGVEMVHVFASTSDVQIEDSMHATREEVVERSVAAVERVKEAGATAMFSPMDATRTDEDYLKQVVEAVSAVGVDWINIPDTCGVATPSRFGDVVRTVDEHSDARIDVHTHDDFGMATANAIAGFEAGADQAQVSINGIGERAGNAAYEEVTMAVESVYGVDTGIDTTGISELSAMVEEYSDVPVPANKPVVGDNAFAHESGIHAAGVIENSDTFEPGVMTPEMVGAEREFVLGKHTGANSVRKRLEESGFVPTDEEVRTVTRRVKDYGAEKNAVTVADLERFAREVGITHEESEVRA</sequence>
<keyword evidence="5" id="KW-0028">Amino-acid biosynthesis</keyword>
<evidence type="ECO:0000259" key="11">
    <source>
        <dbReference type="PROSITE" id="PS50991"/>
    </source>
</evidence>
<evidence type="ECO:0000313" key="13">
    <source>
        <dbReference type="Proteomes" id="UP001595945"/>
    </source>
</evidence>
<dbReference type="InterPro" id="IPR000891">
    <property type="entry name" value="PYR_CT"/>
</dbReference>
<dbReference type="PROSITE" id="PS00815">
    <property type="entry name" value="AIPM_HOMOCIT_SYNTH_1"/>
    <property type="match status" value="1"/>
</dbReference>
<proteinExistence type="inferred from homology"/>
<name>A0ABD5PWQ2_9EURY</name>
<dbReference type="RefSeq" id="WP_254270039.1">
    <property type="nucleotide sequence ID" value="NZ_CP100400.1"/>
</dbReference>
<evidence type="ECO:0000256" key="5">
    <source>
        <dbReference type="ARBA" id="ARBA00022605"/>
    </source>
</evidence>
<keyword evidence="7" id="KW-0100">Branched-chain amino acid biosynthesis</keyword>
<dbReference type="SUPFAM" id="SSF51569">
    <property type="entry name" value="Aldolase"/>
    <property type="match status" value="1"/>
</dbReference>
<protein>
    <recommendedName>
        <fullName evidence="9">Probable 2-isopropylmalate synthase</fullName>
        <ecNumber evidence="3">2.3.3.13</ecNumber>
    </recommendedName>
    <alternativeName>
        <fullName evidence="8">Alpha-IPM synthase</fullName>
    </alternativeName>
</protein>
<dbReference type="InterPro" id="IPR050073">
    <property type="entry name" value="2-IPM_HCS-like"/>
</dbReference>
<feature type="domain" description="Pyruvate carboxyltransferase" evidence="11">
    <location>
        <begin position="41"/>
        <end position="291"/>
    </location>
</feature>
<dbReference type="Pfam" id="PF00682">
    <property type="entry name" value="HMGL-like"/>
    <property type="match status" value="1"/>
</dbReference>
<dbReference type="GeneID" id="73046256"/>
<dbReference type="PROSITE" id="PS50991">
    <property type="entry name" value="PYR_CT"/>
    <property type="match status" value="1"/>
</dbReference>
<dbReference type="Gene3D" id="1.10.238.260">
    <property type="match status" value="1"/>
</dbReference>
<accession>A0ABD5PWQ2</accession>
<evidence type="ECO:0000256" key="4">
    <source>
        <dbReference type="ARBA" id="ARBA00022430"/>
    </source>
</evidence>
<evidence type="ECO:0000256" key="7">
    <source>
        <dbReference type="ARBA" id="ARBA00023304"/>
    </source>
</evidence>
<dbReference type="GO" id="GO:0003852">
    <property type="term" value="F:2-isopropylmalate synthase activity"/>
    <property type="evidence" value="ECO:0007669"/>
    <property type="project" value="UniProtKB-EC"/>
</dbReference>
<evidence type="ECO:0000313" key="12">
    <source>
        <dbReference type="EMBL" id="MFC4822703.1"/>
    </source>
</evidence>
<comment type="function">
    <text evidence="1">Catalyzes the condensation of the acetyl group of acetyl-CoA with 3-methyl-2-oxobutanoate (2-oxoisovalerate) to form 3-carboxy-3-hydroxy-4-methylpentanoate (2-isopropylmalate).</text>
</comment>
<dbReference type="PANTHER" id="PTHR10277:SF9">
    <property type="entry name" value="2-ISOPROPYLMALATE SYNTHASE 1, CHLOROPLASTIC-RELATED"/>
    <property type="match status" value="1"/>
</dbReference>
<keyword evidence="13" id="KW-1185">Reference proteome</keyword>
<comment type="similarity">
    <text evidence="10">Belongs to the alpha-IPM synthase/homocitrate synthase family.</text>
</comment>
<gene>
    <name evidence="12" type="ORF">ACFO9K_00360</name>
</gene>
<dbReference type="InterPro" id="IPR002034">
    <property type="entry name" value="AIPM/Hcit_synth_CS"/>
</dbReference>
<comment type="pathway">
    <text evidence="2">Amino-acid biosynthesis; L-leucine biosynthesis; L-leucine from 3-methyl-2-oxobutanoate: step 1/4.</text>
</comment>
<dbReference type="FunFam" id="3.20.20.70:FF:000010">
    <property type="entry name" value="2-isopropylmalate synthase"/>
    <property type="match status" value="1"/>
</dbReference>
<dbReference type="EMBL" id="JBHSHT010000001">
    <property type="protein sequence ID" value="MFC4822703.1"/>
    <property type="molecule type" value="Genomic_DNA"/>
</dbReference>